<dbReference type="Pfam" id="PF02153">
    <property type="entry name" value="PDH_N"/>
    <property type="match status" value="1"/>
</dbReference>
<dbReference type="Proteomes" id="UP000010483">
    <property type="component" value="Chromosome"/>
</dbReference>
<dbReference type="InterPro" id="IPR036291">
    <property type="entry name" value="NAD(P)-bd_dom_sf"/>
</dbReference>
<dbReference type="PATRIC" id="fig|292563.3.peg.1289"/>
<dbReference type="Gene3D" id="3.40.50.720">
    <property type="entry name" value="NAD(P)-binding Rossmann-like Domain"/>
    <property type="match status" value="1"/>
</dbReference>
<dbReference type="HOGENOM" id="CLU_055968_2_0_3"/>
<feature type="domain" description="Prephenate/arogenate dehydrogenase" evidence="4">
    <location>
        <begin position="1"/>
        <end position="279"/>
    </location>
</feature>
<dbReference type="NCBIfam" id="NF005650">
    <property type="entry name" value="PRK07417.1"/>
    <property type="match status" value="1"/>
</dbReference>
<dbReference type="InterPro" id="IPR046825">
    <property type="entry name" value="PDH_C"/>
</dbReference>
<evidence type="ECO:0000256" key="3">
    <source>
        <dbReference type="SAM" id="Coils"/>
    </source>
</evidence>
<dbReference type="PROSITE" id="PS51176">
    <property type="entry name" value="PDH_ADH"/>
    <property type="match status" value="1"/>
</dbReference>
<dbReference type="SUPFAM" id="SSF48179">
    <property type="entry name" value="6-phosphogluconate dehydrogenase C-terminal domain-like"/>
    <property type="match status" value="1"/>
</dbReference>
<comment type="similarity">
    <text evidence="1">Belongs to the prephenate/arogenate dehydrogenase family.</text>
</comment>
<dbReference type="SUPFAM" id="SSF51735">
    <property type="entry name" value="NAD(P)-binding Rossmann-fold domains"/>
    <property type="match status" value="1"/>
</dbReference>
<protein>
    <submittedName>
        <fullName evidence="5">Arogenate dehydrogenase (NADP)</fullName>
        <ecNumber evidence="5">1.3.1.78</ecNumber>
    </submittedName>
</protein>
<dbReference type="FunFam" id="3.40.50.720:FF:000208">
    <property type="entry name" value="Prephenate dehydrogenase"/>
    <property type="match status" value="1"/>
</dbReference>
<dbReference type="InterPro" id="IPR046826">
    <property type="entry name" value="PDH_N"/>
</dbReference>
<dbReference type="GO" id="GO:0008977">
    <property type="term" value="F:prephenate dehydrogenase (NAD+) activity"/>
    <property type="evidence" value="ECO:0007669"/>
    <property type="project" value="InterPro"/>
</dbReference>
<dbReference type="GO" id="GO:0033730">
    <property type="term" value="F:arogenate dehydrogenase (NADP+) activity"/>
    <property type="evidence" value="ECO:0007669"/>
    <property type="project" value="UniProtKB-EC"/>
</dbReference>
<dbReference type="GO" id="GO:0070403">
    <property type="term" value="F:NAD+ binding"/>
    <property type="evidence" value="ECO:0007669"/>
    <property type="project" value="InterPro"/>
</dbReference>
<evidence type="ECO:0000259" key="4">
    <source>
        <dbReference type="PROSITE" id="PS51176"/>
    </source>
</evidence>
<reference evidence="6" key="1">
    <citation type="journal article" date="2013" name="Proc. Natl. Acad. Sci. U.S.A.">
        <title>Improving the coverage of the cyanobacterial phylum using diversity-driven genome sequencing.</title>
        <authorList>
            <person name="Shih P.M."/>
            <person name="Wu D."/>
            <person name="Latifi A."/>
            <person name="Axen S.D."/>
            <person name="Fewer D.P."/>
            <person name="Talla E."/>
            <person name="Calteau A."/>
            <person name="Cai F."/>
            <person name="Tandeau de Marsac N."/>
            <person name="Rippka R."/>
            <person name="Herdman M."/>
            <person name="Sivonen K."/>
            <person name="Coursin T."/>
            <person name="Laurent T."/>
            <person name="Goodwin L."/>
            <person name="Nolan M."/>
            <person name="Davenport K.W."/>
            <person name="Han C.S."/>
            <person name="Rubin E.M."/>
            <person name="Eisen J.A."/>
            <person name="Woyke T."/>
            <person name="Gugger M."/>
            <person name="Kerfeld C.A."/>
        </authorList>
    </citation>
    <scope>NUCLEOTIDE SEQUENCE [LARGE SCALE GENOMIC DNA]</scope>
    <source>
        <strain evidence="6">ATCC 29140 / PCC 7202</strain>
    </source>
</reference>
<keyword evidence="3" id="KW-0175">Coiled coil</keyword>
<dbReference type="Pfam" id="PF20463">
    <property type="entry name" value="PDH_C"/>
    <property type="match status" value="1"/>
</dbReference>
<dbReference type="PANTHER" id="PTHR21363:SF0">
    <property type="entry name" value="PREPHENATE DEHYDROGENASE [NADP(+)]"/>
    <property type="match status" value="1"/>
</dbReference>
<organism evidence="5 6">
    <name type="scientific">Cyanobacterium stanieri (strain ATCC 29140 / PCC 7202)</name>
    <dbReference type="NCBI Taxonomy" id="292563"/>
    <lineage>
        <taxon>Bacteria</taxon>
        <taxon>Bacillati</taxon>
        <taxon>Cyanobacteriota</taxon>
        <taxon>Cyanophyceae</taxon>
        <taxon>Oscillatoriophycideae</taxon>
        <taxon>Chroococcales</taxon>
        <taxon>Geminocystaceae</taxon>
        <taxon>Cyanobacterium</taxon>
    </lineage>
</organism>
<dbReference type="AlphaFoldDB" id="K9YK15"/>
<keyword evidence="6" id="KW-1185">Reference proteome</keyword>
<dbReference type="STRING" id="292563.Cyast_1229"/>
<dbReference type="InterPro" id="IPR008927">
    <property type="entry name" value="6-PGluconate_DH-like_C_sf"/>
</dbReference>
<evidence type="ECO:0000313" key="5">
    <source>
        <dbReference type="EMBL" id="AFZ47194.1"/>
    </source>
</evidence>
<dbReference type="Gene3D" id="1.10.3660.10">
    <property type="entry name" value="6-phosphogluconate dehydrogenase C-terminal like domain"/>
    <property type="match status" value="1"/>
</dbReference>
<evidence type="ECO:0000256" key="1">
    <source>
        <dbReference type="ARBA" id="ARBA00007964"/>
    </source>
</evidence>
<accession>K9YK15</accession>
<dbReference type="InterPro" id="IPR050812">
    <property type="entry name" value="Preph/Arog_dehydrog"/>
</dbReference>
<dbReference type="InterPro" id="IPR003099">
    <property type="entry name" value="Prephen_DH"/>
</dbReference>
<gene>
    <name evidence="5" type="ordered locus">Cyast_1229</name>
</gene>
<dbReference type="eggNOG" id="COG0287">
    <property type="taxonomic scope" value="Bacteria"/>
</dbReference>
<proteinExistence type="inferred from homology"/>
<keyword evidence="2 5" id="KW-0560">Oxidoreductase</keyword>
<dbReference type="BioCyc" id="CSTA292563:G1353-1235-MONOMER"/>
<evidence type="ECO:0000256" key="2">
    <source>
        <dbReference type="ARBA" id="ARBA00023002"/>
    </source>
</evidence>
<dbReference type="PANTHER" id="PTHR21363">
    <property type="entry name" value="PREPHENATE DEHYDROGENASE"/>
    <property type="match status" value="1"/>
</dbReference>
<evidence type="ECO:0000313" key="6">
    <source>
        <dbReference type="Proteomes" id="UP000010483"/>
    </source>
</evidence>
<dbReference type="KEGG" id="csn:Cyast_1229"/>
<dbReference type="GO" id="GO:0004665">
    <property type="term" value="F:prephenate dehydrogenase (NADP+) activity"/>
    <property type="evidence" value="ECO:0007669"/>
    <property type="project" value="InterPro"/>
</dbReference>
<name>K9YK15_CYASC</name>
<dbReference type="EC" id="1.3.1.78" evidence="5"/>
<sequence length="279" mass="30531">MKIGIIGLGLIGGSLGLDLTAQGYHVVGVSRRAETGTKALKMGVAKESGVDLSLLKNCDVVVIATPIEYIIPTLRKLVNHLSLHTVVTDVGSVKESIVEEAQKICPHFVGSHPMAGTANSGIDAVEKDLFQNAPCVITPDHNTSLRAIALIEKMWLSVGCQILKTSPQIHDQAVAWISHLPVFVSANLIFTCLEEQDKNIREFAQKIASSGFKDTSRVGGGNPELGLMMAKNNQKNIINTLKEYQKNLENIINNIESNNWQEIEQLLNTTQIKRNDFLR</sequence>
<feature type="coiled-coil region" evidence="3">
    <location>
        <begin position="227"/>
        <end position="261"/>
    </location>
</feature>
<dbReference type="GO" id="GO:0006571">
    <property type="term" value="P:tyrosine biosynthetic process"/>
    <property type="evidence" value="ECO:0007669"/>
    <property type="project" value="InterPro"/>
</dbReference>
<dbReference type="EMBL" id="CP003940">
    <property type="protein sequence ID" value="AFZ47194.1"/>
    <property type="molecule type" value="Genomic_DNA"/>
</dbReference>